<sequence>MIKAIIVDDESAAINSLSWELQKFPEEIKIIETFTSATEAISGINYLKPDCVFLDVEMPEMNGFTLLGNLSYRNFAIVVTTAYDQYAIQAIKENALDYVLKPVDEEDIRTIIEKLKRLSLSNSFQEQFQETLNALTKASTKQMVQFPVNGKILFARVEDIIHCESDGNYTNIFLESGKSFCVSKKLKEIEGLLPESIFFRVHNSFVINTLKVTEYIKSEGYVVLSNQKRISVSRVKKDAFLKKMAQC</sequence>
<evidence type="ECO:0000259" key="2">
    <source>
        <dbReference type="PROSITE" id="PS50110"/>
    </source>
</evidence>
<dbReference type="Gene3D" id="2.40.50.1020">
    <property type="entry name" value="LytTr DNA-binding domain"/>
    <property type="match status" value="1"/>
</dbReference>
<dbReference type="PROSITE" id="PS50110">
    <property type="entry name" value="RESPONSE_REGULATORY"/>
    <property type="match status" value="1"/>
</dbReference>
<dbReference type="Pfam" id="PF00072">
    <property type="entry name" value="Response_reg"/>
    <property type="match status" value="1"/>
</dbReference>
<reference evidence="4 5" key="1">
    <citation type="submission" date="2018-08" db="EMBL/GenBank/DDBJ databases">
        <title>Muricauda nanhaiensis sp. nov., isolated from seawater of the South China Sea.</title>
        <authorList>
            <person name="Dang Y."/>
        </authorList>
    </citation>
    <scope>NUCLEOTIDE SEQUENCE [LARGE SCALE GENOMIC DNA]</scope>
    <source>
        <strain evidence="4 5">SM1704</strain>
    </source>
</reference>
<evidence type="ECO:0000259" key="3">
    <source>
        <dbReference type="PROSITE" id="PS50930"/>
    </source>
</evidence>
<dbReference type="Proteomes" id="UP000261828">
    <property type="component" value="Unassembled WGS sequence"/>
</dbReference>
<dbReference type="InterPro" id="IPR046947">
    <property type="entry name" value="LytR-like"/>
</dbReference>
<dbReference type="Gene3D" id="3.40.50.2300">
    <property type="match status" value="1"/>
</dbReference>
<keyword evidence="5" id="KW-1185">Reference proteome</keyword>
<dbReference type="GO" id="GO:0003677">
    <property type="term" value="F:DNA binding"/>
    <property type="evidence" value="ECO:0007669"/>
    <property type="project" value="UniProtKB-KW"/>
</dbReference>
<dbReference type="PROSITE" id="PS50930">
    <property type="entry name" value="HTH_LYTTR"/>
    <property type="match status" value="1"/>
</dbReference>
<proteinExistence type="predicted"/>
<accession>A0A371JQX0</accession>
<protein>
    <submittedName>
        <fullName evidence="4">DNA-binding response regulator</fullName>
    </submittedName>
</protein>
<dbReference type="SUPFAM" id="SSF52172">
    <property type="entry name" value="CheY-like"/>
    <property type="match status" value="1"/>
</dbReference>
<organism evidence="4 5">
    <name type="scientific">Flagellimonas nanhaiensis</name>
    <dbReference type="NCBI Taxonomy" id="2292706"/>
    <lineage>
        <taxon>Bacteria</taxon>
        <taxon>Pseudomonadati</taxon>
        <taxon>Bacteroidota</taxon>
        <taxon>Flavobacteriia</taxon>
        <taxon>Flavobacteriales</taxon>
        <taxon>Flavobacteriaceae</taxon>
        <taxon>Flagellimonas</taxon>
    </lineage>
</organism>
<dbReference type="RefSeq" id="WP_116184513.1">
    <property type="nucleotide sequence ID" value="NZ_QTJX01000002.1"/>
</dbReference>
<feature type="domain" description="HTH LytTR-type" evidence="3">
    <location>
        <begin position="148"/>
        <end position="246"/>
    </location>
</feature>
<name>A0A371JQX0_9FLAO</name>
<dbReference type="PANTHER" id="PTHR37299:SF1">
    <property type="entry name" value="STAGE 0 SPORULATION PROTEIN A HOMOLOG"/>
    <property type="match status" value="1"/>
</dbReference>
<dbReference type="Pfam" id="PF04397">
    <property type="entry name" value="LytTR"/>
    <property type="match status" value="1"/>
</dbReference>
<evidence type="ECO:0000256" key="1">
    <source>
        <dbReference type="PROSITE-ProRule" id="PRU00169"/>
    </source>
</evidence>
<keyword evidence="4" id="KW-0238">DNA-binding</keyword>
<evidence type="ECO:0000313" key="5">
    <source>
        <dbReference type="Proteomes" id="UP000261828"/>
    </source>
</evidence>
<dbReference type="SMART" id="SM00448">
    <property type="entry name" value="REC"/>
    <property type="match status" value="1"/>
</dbReference>
<dbReference type="InterPro" id="IPR011006">
    <property type="entry name" value="CheY-like_superfamily"/>
</dbReference>
<dbReference type="InterPro" id="IPR001789">
    <property type="entry name" value="Sig_transdc_resp-reg_receiver"/>
</dbReference>
<dbReference type="GO" id="GO:0000156">
    <property type="term" value="F:phosphorelay response regulator activity"/>
    <property type="evidence" value="ECO:0007669"/>
    <property type="project" value="InterPro"/>
</dbReference>
<keyword evidence="1" id="KW-0597">Phosphoprotein</keyword>
<dbReference type="InterPro" id="IPR007492">
    <property type="entry name" value="LytTR_DNA-bd_dom"/>
</dbReference>
<dbReference type="SMART" id="SM00850">
    <property type="entry name" value="LytTR"/>
    <property type="match status" value="1"/>
</dbReference>
<dbReference type="AlphaFoldDB" id="A0A371JQX0"/>
<feature type="domain" description="Response regulatory" evidence="2">
    <location>
        <begin position="3"/>
        <end position="116"/>
    </location>
</feature>
<evidence type="ECO:0000313" key="4">
    <source>
        <dbReference type="EMBL" id="RDY59902.1"/>
    </source>
</evidence>
<feature type="modified residue" description="4-aspartylphosphate" evidence="1">
    <location>
        <position position="55"/>
    </location>
</feature>
<comment type="caution">
    <text evidence="4">The sequence shown here is derived from an EMBL/GenBank/DDBJ whole genome shotgun (WGS) entry which is preliminary data.</text>
</comment>
<dbReference type="PANTHER" id="PTHR37299">
    <property type="entry name" value="TRANSCRIPTIONAL REGULATOR-RELATED"/>
    <property type="match status" value="1"/>
</dbReference>
<dbReference type="OrthoDB" id="2168082at2"/>
<dbReference type="EMBL" id="QTJX01000002">
    <property type="protein sequence ID" value="RDY59902.1"/>
    <property type="molecule type" value="Genomic_DNA"/>
</dbReference>
<gene>
    <name evidence="4" type="ORF">DX873_11160</name>
</gene>